<dbReference type="InterPro" id="IPR036283">
    <property type="entry name" value="NOB1_Zf-like_sf"/>
</dbReference>
<keyword evidence="1" id="KW-0614">Plasmid</keyword>
<dbReference type="Proteomes" id="UP000324646">
    <property type="component" value="Plasmid pCT01"/>
</dbReference>
<dbReference type="RefSeq" id="WP_148810923.1">
    <property type="nucleotide sequence ID" value="NZ_CP042244.1"/>
</dbReference>
<evidence type="ECO:0008006" key="3">
    <source>
        <dbReference type="Google" id="ProtNLM"/>
    </source>
</evidence>
<dbReference type="AlphaFoldDB" id="A0A5C0SID6"/>
<protein>
    <recommendedName>
        <fullName evidence="3">Double zinc ribbon</fullName>
    </recommendedName>
</protein>
<gene>
    <name evidence="1" type="ORF">FQB35_15615</name>
</gene>
<organism evidence="1 2">
    <name type="scientific">Crassaminicella thermophila</name>
    <dbReference type="NCBI Taxonomy" id="2599308"/>
    <lineage>
        <taxon>Bacteria</taxon>
        <taxon>Bacillati</taxon>
        <taxon>Bacillota</taxon>
        <taxon>Clostridia</taxon>
        <taxon>Eubacteriales</taxon>
        <taxon>Clostridiaceae</taxon>
        <taxon>Crassaminicella</taxon>
    </lineage>
</organism>
<keyword evidence="2" id="KW-1185">Reference proteome</keyword>
<evidence type="ECO:0000313" key="2">
    <source>
        <dbReference type="Proteomes" id="UP000324646"/>
    </source>
</evidence>
<dbReference type="OrthoDB" id="9788304at2"/>
<proteinExistence type="predicted"/>
<geneLocation type="plasmid" evidence="2">
    <name>pct01</name>
</geneLocation>
<sequence length="63" mass="7304">MITYSEFCSNKECDYKTTYNEFTEPEKFCTQCGSPMLYECSECKEAFPQNAKLFCPNCGTKIK</sequence>
<accession>A0A5C0SID6</accession>
<reference evidence="1 2" key="1">
    <citation type="submission" date="2019-07" db="EMBL/GenBank/DDBJ databases">
        <title>Complete genome of Crassaminicella thermophila SY095.</title>
        <authorList>
            <person name="Li X."/>
        </authorList>
    </citation>
    <scope>NUCLEOTIDE SEQUENCE [LARGE SCALE GENOMIC DNA]</scope>
    <source>
        <strain evidence="1 2">SY095</strain>
        <plasmid evidence="2">pct01</plasmid>
    </source>
</reference>
<dbReference type="KEGG" id="crs:FQB35_15615"/>
<name>A0A5C0SID6_CRATE</name>
<dbReference type="SUPFAM" id="SSF144206">
    <property type="entry name" value="NOB1 zinc finger-like"/>
    <property type="match status" value="1"/>
</dbReference>
<evidence type="ECO:0000313" key="1">
    <source>
        <dbReference type="EMBL" id="QEK13752.1"/>
    </source>
</evidence>
<dbReference type="EMBL" id="CP042244">
    <property type="protein sequence ID" value="QEK13752.1"/>
    <property type="molecule type" value="Genomic_DNA"/>
</dbReference>